<dbReference type="RefSeq" id="WP_094998414.1">
    <property type="nucleotide sequence ID" value="NZ_BMJL01000005.1"/>
</dbReference>
<reference evidence="1 2" key="1">
    <citation type="submission" date="2017-08" db="EMBL/GenBank/DDBJ databases">
        <title>The complete genome sequence of Maribacter sp. B1, isolated from deep-sea sediment.</title>
        <authorList>
            <person name="Wu Y.-H."/>
            <person name="Cheng H."/>
            <person name="Xu X.-W."/>
        </authorList>
    </citation>
    <scope>NUCLEOTIDE SEQUENCE [LARGE SCALE GENOMIC DNA]</scope>
    <source>
        <strain evidence="1 2">B1</strain>
    </source>
</reference>
<dbReference type="SUPFAM" id="SSF56436">
    <property type="entry name" value="C-type lectin-like"/>
    <property type="match status" value="1"/>
</dbReference>
<dbReference type="Gene3D" id="3.10.100.10">
    <property type="entry name" value="Mannose-Binding Protein A, subunit A"/>
    <property type="match status" value="1"/>
</dbReference>
<gene>
    <name evidence="1" type="ORF">CJ263_17280</name>
</gene>
<protein>
    <submittedName>
        <fullName evidence="1">Uncharacterized protein</fullName>
    </submittedName>
</protein>
<dbReference type="CDD" id="cd03603">
    <property type="entry name" value="CLECT_VCBS"/>
    <property type="match status" value="1"/>
</dbReference>
<dbReference type="AlphaFoldDB" id="A0A223V998"/>
<dbReference type="InterPro" id="IPR001304">
    <property type="entry name" value="C-type_lectin-like"/>
</dbReference>
<organism evidence="1 2">
    <name type="scientific">Maribacter cobaltidurans</name>
    <dbReference type="NCBI Taxonomy" id="1178778"/>
    <lineage>
        <taxon>Bacteria</taxon>
        <taxon>Pseudomonadati</taxon>
        <taxon>Bacteroidota</taxon>
        <taxon>Flavobacteriia</taxon>
        <taxon>Flavobacteriales</taxon>
        <taxon>Flavobacteriaceae</taxon>
        <taxon>Maribacter</taxon>
    </lineage>
</organism>
<dbReference type="InterPro" id="IPR016187">
    <property type="entry name" value="CTDL_fold"/>
</dbReference>
<dbReference type="OrthoDB" id="279982at2"/>
<dbReference type="EMBL" id="CP022957">
    <property type="protein sequence ID" value="ASV31827.1"/>
    <property type="molecule type" value="Genomic_DNA"/>
</dbReference>
<evidence type="ECO:0000313" key="2">
    <source>
        <dbReference type="Proteomes" id="UP000215244"/>
    </source>
</evidence>
<sequence>MKYILGLLFTLVLGFHVIHGQETYSDTFTNFSYGNNDGSMTFDGNWTETGESDNPGSGRILIDGQRLRFQNLDNSYITRNLNLANALSATLTFDFQRTNGNEVVSVQLFDGTSYTTIGNLNGSGSFSYSLNANQMVYNAGIRFISGSGGWSNSETMYIDNVLFSVIFPNDPPVVVGAGDQVYCNGSSTPIAQSINITDPDDTSTTAVYIQISNGYVIGEDLLTLTGSHPGITASWDPVEGKLTLRGPASYTAFENAILDVHYSTSAANPTGMRQFSITVGEANFLPATGHYYEYVADAGITWTDAEVAASNRTYFGLQGYLATLTNQEEADFSGSQAQGVGWIGASDAASEGQWLWVTGPEAGTPFWSGTAGGTTLPPTNFANWNGGEPNQSGNEDYAHITDPSVVRGGAPLGSWNDLPNAGGSGAYSPQGYVVEYGGMPGDPVLNISATTTLTMDNTAPTWLTATGALDENYQCAADVPSLAACGALNVTFFNEAQYSWGFGLQNNTGSQIDAWEVRITNADYQLNASQLSNQSAFVYTEVDNNDGTYDLILSGTGPIAPYGSIPGGNIEWSGVNFGYNPSSNGTSVFCGALPFTPPVATDDCTVANISIVNDAIINFSSASDFTRVITYVATDSSGNTSVPFTKTITVQDTTAPTASNPASVTVFCSADVPAPDINVVTDEADNCIGPLTVAHIGDSTDGGTNPEIITRTYSITDSAGNSSSVFQTINVYNVEITTQPSNISTVAGTTIDFMVIANNADQYQWQVSTDGGTSFTDLVNGNGYAGVQTPNLQLLGTSVDLQKNSYRYRVLVSNSTASCPPLVSQAAILTIGVRTIVTNRRITHRVNKN</sequence>
<accession>A0A223V998</accession>
<dbReference type="Proteomes" id="UP000215244">
    <property type="component" value="Chromosome"/>
</dbReference>
<dbReference type="InterPro" id="IPR057078">
    <property type="entry name" value="HYR-4C"/>
</dbReference>
<dbReference type="InterPro" id="IPR034007">
    <property type="entry name" value="CTLD_bac"/>
</dbReference>
<dbReference type="InterPro" id="IPR016186">
    <property type="entry name" value="C-type_lectin-like/link_sf"/>
</dbReference>
<dbReference type="PROSITE" id="PS50041">
    <property type="entry name" value="C_TYPE_LECTIN_2"/>
    <property type="match status" value="1"/>
</dbReference>
<dbReference type="Pfam" id="PF23237">
    <property type="entry name" value="HYR_4C"/>
    <property type="match status" value="1"/>
</dbReference>
<proteinExistence type="predicted"/>
<keyword evidence="2" id="KW-1185">Reference proteome</keyword>
<dbReference type="KEGG" id="marb:CJ263_17280"/>
<name>A0A223V998_9FLAO</name>
<evidence type="ECO:0000313" key="1">
    <source>
        <dbReference type="EMBL" id="ASV31827.1"/>
    </source>
</evidence>